<feature type="domain" description="Thioredoxin" evidence="3">
    <location>
        <begin position="20"/>
        <end position="217"/>
    </location>
</feature>
<dbReference type="PANTHER" id="PTHR13887">
    <property type="entry name" value="GLUTATHIONE S-TRANSFERASE KAPPA"/>
    <property type="match status" value="1"/>
</dbReference>
<organism evidence="4 5">
    <name type="scientific">Bradyrhizobium erythrophlei</name>
    <dbReference type="NCBI Taxonomy" id="1437360"/>
    <lineage>
        <taxon>Bacteria</taxon>
        <taxon>Pseudomonadati</taxon>
        <taxon>Pseudomonadota</taxon>
        <taxon>Alphaproteobacteria</taxon>
        <taxon>Hyphomicrobiales</taxon>
        <taxon>Nitrobacteraceae</taxon>
        <taxon>Bradyrhizobium</taxon>
    </lineage>
</organism>
<dbReference type="InterPro" id="IPR013766">
    <property type="entry name" value="Thioredoxin_domain"/>
</dbReference>
<reference evidence="5" key="1">
    <citation type="submission" date="2016-11" db="EMBL/GenBank/DDBJ databases">
        <authorList>
            <person name="Varghese N."/>
            <person name="Submissions S."/>
        </authorList>
    </citation>
    <scope>NUCLEOTIDE SEQUENCE [LARGE SCALE GENOMIC DNA]</scope>
    <source>
        <strain evidence="5">GAS401</strain>
    </source>
</reference>
<evidence type="ECO:0000313" key="5">
    <source>
        <dbReference type="Proteomes" id="UP000184096"/>
    </source>
</evidence>
<evidence type="ECO:0000313" key="4">
    <source>
        <dbReference type="EMBL" id="SHN66851.1"/>
    </source>
</evidence>
<evidence type="ECO:0000259" key="3">
    <source>
        <dbReference type="PROSITE" id="PS51352"/>
    </source>
</evidence>
<protein>
    <submittedName>
        <fullName evidence="4">Protein-disulfide isomerase</fullName>
    </submittedName>
</protein>
<comment type="similarity">
    <text evidence="2">Belongs to the thioredoxin family. DsbA subfamily.</text>
</comment>
<keyword evidence="5" id="KW-1185">Reference proteome</keyword>
<accession>A0A1M7T7Y9</accession>
<dbReference type="InterPro" id="IPR012336">
    <property type="entry name" value="Thioredoxin-like_fold"/>
</dbReference>
<sequence length="218" mass="23926">MIVTRRAITATLSLTGLAALTSRSRFDPISAALANGTAEDVAEPVSLPQMALGPVDAAVTVTEFASITCPHCAAFNENTFPKIKAAYVDTGKIRYVFREFPLDPVAAASSVLSRCIADGDAEKYFAVTDVMFRQDWSRFTKPRDTLIQVGKQSGLDEDQVRDCLKNEDVFNKIVADRIYANAKLGINSTPTFLINEDRVVGNAPFEEFDRRIKALLKD</sequence>
<keyword evidence="4" id="KW-0413">Isomerase</keyword>
<proteinExistence type="inferred from homology"/>
<dbReference type="AlphaFoldDB" id="A0A1M7T7Y9"/>
<dbReference type="RefSeq" id="WP_072817004.1">
    <property type="nucleotide sequence ID" value="NZ_LT670849.1"/>
</dbReference>
<dbReference type="GO" id="GO:0016853">
    <property type="term" value="F:isomerase activity"/>
    <property type="evidence" value="ECO:0007669"/>
    <property type="project" value="UniProtKB-KW"/>
</dbReference>
<dbReference type="PANTHER" id="PTHR13887:SF56">
    <property type="entry name" value="THIOREDOXIN-LIKE REDUCTASE RV2466C"/>
    <property type="match status" value="1"/>
</dbReference>
<evidence type="ECO:0000256" key="2">
    <source>
        <dbReference type="ARBA" id="ARBA00005791"/>
    </source>
</evidence>
<evidence type="ECO:0000256" key="1">
    <source>
        <dbReference type="ARBA" id="ARBA00003565"/>
    </source>
</evidence>
<dbReference type="OrthoDB" id="8478320at2"/>
<dbReference type="Gene3D" id="3.40.30.10">
    <property type="entry name" value="Glutaredoxin"/>
    <property type="match status" value="1"/>
</dbReference>
<dbReference type="PROSITE" id="PS51352">
    <property type="entry name" value="THIOREDOXIN_2"/>
    <property type="match status" value="1"/>
</dbReference>
<gene>
    <name evidence="4" type="ORF">SAMN05444170_1077</name>
</gene>
<dbReference type="EMBL" id="LT670849">
    <property type="protein sequence ID" value="SHN66851.1"/>
    <property type="molecule type" value="Genomic_DNA"/>
</dbReference>
<dbReference type="Pfam" id="PF13462">
    <property type="entry name" value="Thioredoxin_4"/>
    <property type="match status" value="1"/>
</dbReference>
<comment type="function">
    <text evidence="1">May be required for disulfide bond formation in some proteins.</text>
</comment>
<name>A0A1M7T7Y9_9BRAD</name>
<dbReference type="SUPFAM" id="SSF52833">
    <property type="entry name" value="Thioredoxin-like"/>
    <property type="match status" value="1"/>
</dbReference>
<dbReference type="Proteomes" id="UP000184096">
    <property type="component" value="Chromosome I"/>
</dbReference>
<dbReference type="InterPro" id="IPR036249">
    <property type="entry name" value="Thioredoxin-like_sf"/>
</dbReference>